<dbReference type="AlphaFoldDB" id="T5LTF7"/>
<proteinExistence type="predicted"/>
<protein>
    <submittedName>
        <fullName evidence="1">Uncharacterized protein</fullName>
    </submittedName>
</protein>
<dbReference type="Proteomes" id="UP000003973">
    <property type="component" value="Unassembled WGS sequence"/>
</dbReference>
<dbReference type="HOGENOM" id="CLU_2618646_0_0_4"/>
<organism evidence="1 2">
    <name type="scientific">Oxalobacter paraformigenes</name>
    <dbReference type="NCBI Taxonomy" id="556268"/>
    <lineage>
        <taxon>Bacteria</taxon>
        <taxon>Pseudomonadati</taxon>
        <taxon>Pseudomonadota</taxon>
        <taxon>Betaproteobacteria</taxon>
        <taxon>Burkholderiales</taxon>
        <taxon>Oxalobacteraceae</taxon>
        <taxon>Oxalobacter</taxon>
    </lineage>
</organism>
<sequence length="78" mass="8641">MIQGHTLNMASLPRLQAGRETFALKWHGQGRRARQDALRLDGQDARPGCLARAQRQTRFGGEAYRQEIIAPVKPATGS</sequence>
<evidence type="ECO:0000313" key="1">
    <source>
        <dbReference type="EMBL" id="EQM95329.1"/>
    </source>
</evidence>
<dbReference type="EMBL" id="ACDP02000002">
    <property type="protein sequence ID" value="EQM95329.1"/>
    <property type="molecule type" value="Genomic_DNA"/>
</dbReference>
<reference evidence="1" key="1">
    <citation type="submission" date="2011-10" db="EMBL/GenBank/DDBJ databases">
        <title>The Genome Sequence of Oxalobacter formigenes HOxBLS.</title>
        <authorList>
            <consortium name="The Broad Institute Genome Sequencing Platform"/>
            <person name="Earl A."/>
            <person name="Ward D."/>
            <person name="Feldgarden M."/>
            <person name="Gevers D."/>
            <person name="Allison M.J."/>
            <person name="Humphrey S."/>
            <person name="Young S.K."/>
            <person name="Zeng Q."/>
            <person name="Gargeya S."/>
            <person name="Fitzgerald M."/>
            <person name="Haas B."/>
            <person name="Abouelleil A."/>
            <person name="Alvarado L."/>
            <person name="Arachchi H.M."/>
            <person name="Berlin A."/>
            <person name="Brown A."/>
            <person name="Chapman S.B."/>
            <person name="Chen Z."/>
            <person name="Dunbar C."/>
            <person name="Freedman E."/>
            <person name="Gearin G."/>
            <person name="Goldberg J."/>
            <person name="Griggs A."/>
            <person name="Gujja S."/>
            <person name="Heiman D."/>
            <person name="Howarth C."/>
            <person name="Larson L."/>
            <person name="Lui A."/>
            <person name="MacDonald P.J.P."/>
            <person name="Montmayeur A."/>
            <person name="Murphy C."/>
            <person name="Neiman D."/>
            <person name="Pearson M."/>
            <person name="Priest M."/>
            <person name="Roberts A."/>
            <person name="Saif S."/>
            <person name="Shea T."/>
            <person name="Shenoy N."/>
            <person name="Sisk P."/>
            <person name="Stolte C."/>
            <person name="Sykes S."/>
            <person name="Wortman J."/>
            <person name="Nusbaum C."/>
            <person name="Birren B."/>
        </authorList>
    </citation>
    <scope>NUCLEOTIDE SEQUENCE [LARGE SCALE GENOMIC DNA]</scope>
    <source>
        <strain evidence="1">HOxBLS</strain>
    </source>
</reference>
<gene>
    <name evidence="1" type="ORF">OFAG_02368</name>
</gene>
<name>T5LTF7_9BURK</name>
<keyword evidence="2" id="KW-1185">Reference proteome</keyword>
<accession>T5LTF7</accession>
<evidence type="ECO:0000313" key="2">
    <source>
        <dbReference type="Proteomes" id="UP000003973"/>
    </source>
</evidence>
<comment type="caution">
    <text evidence="1">The sequence shown here is derived from an EMBL/GenBank/DDBJ whole genome shotgun (WGS) entry which is preliminary data.</text>
</comment>